<dbReference type="AlphaFoldDB" id="G4T571"/>
<accession>G4T571</accession>
<dbReference type="Gene3D" id="1.25.40.10">
    <property type="entry name" value="Tetratricopeptide repeat domain"/>
    <property type="match status" value="1"/>
</dbReference>
<sequence>MRFAAPRLRIGQPIVKKCNISSLVQETHPTSTIATKTVQRPAQSSFRPHIIFLKGPLGTINGFLRAQRRRHEDQAMWNRLILLNKYGPHHQSLLANSLLDPSDSYWRSIASSPNIYDALQRLVADRYLTFVDHPLLPGAESLYAESDSRPRSLPTWLTLHLITNRVSTPRHATLALDLALNQLERTKPAYQFPMLLLAIHRLQVYSQGKYLLEHLDGILKVESSTPEFHFNELLAVCSRLPKDETARAILEKILNRMSHLSIQINPHIASRLAIHRLAYPELAQYLPSKVRISQDWGRAYRPHYHVSRHPMGVLRRRRTGRMARLNITQALQMLTRGNSAGLRLDPYEWSTLITAIGRDTSVDADTMRAFWLKIQAYRGNKMDIVTQTAMMDAFRQRNQYDDALKVWDRILKTTGSIDRRALTAAVMSYCATSRYKEAFETMDAFAFKDYLPAEDNPSWPMAKAQWVESRGRVKLDTAIVNGFMDRLNRGGRPDVVFKLWDVMEKYYGVWPDGITMAILLDSARRASLIDPTIELALGQLGIFNPLKQFWAQKRLPETPSVAISQMLETPPESGFWHGDWAFITARVIFRDAVLGNWPHLQAIPCPVGTYTPTTISDRLWVTKDPAPELRWPTIIPIDKTFHAYIFLLGWNELQAEIPLALAWMREMGIKPLHKTLCAALMYFGEVSRLPPLFESFELRKGQEYGGDYGKLRRWIADWVGESALPSEDAVAAYRRGNGQQTMRWYGRKY</sequence>
<keyword evidence="3" id="KW-1185">Reference proteome</keyword>
<organism evidence="2 3">
    <name type="scientific">Serendipita indica (strain DSM 11827)</name>
    <name type="common">Root endophyte fungus</name>
    <name type="synonym">Piriformospora indica</name>
    <dbReference type="NCBI Taxonomy" id="1109443"/>
    <lineage>
        <taxon>Eukaryota</taxon>
        <taxon>Fungi</taxon>
        <taxon>Dikarya</taxon>
        <taxon>Basidiomycota</taxon>
        <taxon>Agaricomycotina</taxon>
        <taxon>Agaricomycetes</taxon>
        <taxon>Sebacinales</taxon>
        <taxon>Serendipitaceae</taxon>
        <taxon>Serendipita</taxon>
    </lineage>
</organism>
<dbReference type="OrthoDB" id="185373at2759"/>
<reference evidence="2 3" key="1">
    <citation type="journal article" date="2011" name="PLoS Pathog.">
        <title>Endophytic Life Strategies Decoded by Genome and Transcriptome Analyses of the Mutualistic Root Symbiont Piriformospora indica.</title>
        <authorList>
            <person name="Zuccaro A."/>
            <person name="Lahrmann U."/>
            <person name="Guldener U."/>
            <person name="Langen G."/>
            <person name="Pfiffi S."/>
            <person name="Biedenkopf D."/>
            <person name="Wong P."/>
            <person name="Samans B."/>
            <person name="Grimm C."/>
            <person name="Basiewicz M."/>
            <person name="Murat C."/>
            <person name="Martin F."/>
            <person name="Kogel K.H."/>
        </authorList>
    </citation>
    <scope>NUCLEOTIDE SEQUENCE [LARGE SCALE GENOMIC DNA]</scope>
    <source>
        <strain evidence="2 3">DSM 11827</strain>
    </source>
</reference>
<dbReference type="EMBL" id="CAFZ01000002">
    <property type="protein sequence ID" value="CCA66491.1"/>
    <property type="molecule type" value="Genomic_DNA"/>
</dbReference>
<proteinExistence type="predicted"/>
<gene>
    <name evidence="2" type="ORF">PIIN_00175</name>
</gene>
<comment type="caution">
    <text evidence="2">The sequence shown here is derived from an EMBL/GenBank/DDBJ whole genome shotgun (WGS) entry which is preliminary data.</text>
</comment>
<evidence type="ECO:0000313" key="3">
    <source>
        <dbReference type="Proteomes" id="UP000007148"/>
    </source>
</evidence>
<dbReference type="HOGENOM" id="CLU_017664_0_0_1"/>
<dbReference type="PANTHER" id="PTHR47447">
    <property type="entry name" value="OS03G0856100 PROTEIN"/>
    <property type="match status" value="1"/>
</dbReference>
<protein>
    <submittedName>
        <fullName evidence="2">Uncharacterized protein</fullName>
    </submittedName>
</protein>
<evidence type="ECO:0000256" key="1">
    <source>
        <dbReference type="ARBA" id="ARBA00022737"/>
    </source>
</evidence>
<dbReference type="eggNOG" id="ENOG502SEY9">
    <property type="taxonomic scope" value="Eukaryota"/>
</dbReference>
<keyword evidence="1" id="KW-0677">Repeat</keyword>
<dbReference type="STRING" id="1109443.G4T571"/>
<dbReference type="InterPro" id="IPR011990">
    <property type="entry name" value="TPR-like_helical_dom_sf"/>
</dbReference>
<evidence type="ECO:0000313" key="2">
    <source>
        <dbReference type="EMBL" id="CCA66491.1"/>
    </source>
</evidence>
<dbReference type="Proteomes" id="UP000007148">
    <property type="component" value="Unassembled WGS sequence"/>
</dbReference>
<dbReference type="PANTHER" id="PTHR47447:SF17">
    <property type="entry name" value="OS12G0638900 PROTEIN"/>
    <property type="match status" value="1"/>
</dbReference>
<name>G4T571_SERID</name>
<dbReference type="OMA" id="WMRYLGV"/>
<dbReference type="InParanoid" id="G4T571"/>